<comment type="subcellular location">
    <subcellularLocation>
        <location evidence="1">Cell membrane</location>
        <topology evidence="1">Multi-pass membrane protein</topology>
    </subcellularLocation>
</comment>
<dbReference type="eggNOG" id="COG2814">
    <property type="taxonomic scope" value="Bacteria"/>
</dbReference>
<evidence type="ECO:0000256" key="5">
    <source>
        <dbReference type="ARBA" id="ARBA00023136"/>
    </source>
</evidence>
<keyword evidence="5 6" id="KW-0472">Membrane</keyword>
<geneLocation type="plasmid" evidence="8 9">
    <name>pDEIPR03</name>
</geneLocation>
<dbReference type="Proteomes" id="UP000007718">
    <property type="component" value="Plasmid pDEIPR03"/>
</dbReference>
<dbReference type="Pfam" id="PF07690">
    <property type="entry name" value="MFS_1"/>
    <property type="match status" value="1"/>
</dbReference>
<dbReference type="PANTHER" id="PTHR43124:SF3">
    <property type="entry name" value="CHLORAMPHENICOL EFFLUX PUMP RV0191"/>
    <property type="match status" value="1"/>
</dbReference>
<dbReference type="OrthoDB" id="9812221at2"/>
<evidence type="ECO:0000256" key="3">
    <source>
        <dbReference type="ARBA" id="ARBA00022692"/>
    </source>
</evidence>
<evidence type="ECO:0000259" key="7">
    <source>
        <dbReference type="PROSITE" id="PS50850"/>
    </source>
</evidence>
<evidence type="ECO:0000313" key="8">
    <source>
        <dbReference type="EMBL" id="ADY27651.1"/>
    </source>
</evidence>
<feature type="transmembrane region" description="Helical" evidence="6">
    <location>
        <begin position="111"/>
        <end position="129"/>
    </location>
</feature>
<reference evidence="8 9" key="2">
    <citation type="journal article" date="2012" name="Stand. Genomic Sci.">
        <title>Complete genome sequence of the orange-red pigmented, radioresistant Deinococcus proteolyticus type strain (MRP(T)).</title>
        <authorList>
            <person name="Copeland A."/>
            <person name="Zeytun A."/>
            <person name="Yassawong M."/>
            <person name="Nolan M."/>
            <person name="Lucas S."/>
            <person name="Hammon N."/>
            <person name="Deshpande S."/>
            <person name="Cheng J.F."/>
            <person name="Han C."/>
            <person name="Tapia R."/>
            <person name="Goodwin L.A."/>
            <person name="Pitluck S."/>
            <person name="Mavromatis K."/>
            <person name="Liolios K."/>
            <person name="Pagani I."/>
            <person name="Ivanova N."/>
            <person name="Mikhailova N."/>
            <person name="Pati A."/>
            <person name="Chen A."/>
            <person name="Palaniappan K."/>
            <person name="Land M."/>
            <person name="Hauser L."/>
            <person name="Jeffries C.D."/>
            <person name="Brambilla E.M."/>
            <person name="Rohde M."/>
            <person name="Sikorski J."/>
            <person name="Pukall R."/>
            <person name="Goker M."/>
            <person name="Detter J.C."/>
            <person name="Woyke T."/>
            <person name="Bristow J."/>
            <person name="Eisen J.A."/>
            <person name="Markowitz V."/>
            <person name="Hugenholtz P."/>
            <person name="Kyrpides N.C."/>
            <person name="Klenk H.P."/>
            <person name="Lapidus A."/>
        </authorList>
    </citation>
    <scope>NUCLEOTIDE SEQUENCE [LARGE SCALE GENOMIC DNA]</scope>
    <source>
        <strain evidence="9">ATCC 35074 / DSM 20540 / JCM 6276 / NBRC 101906 / NCIMB 13154 / VKM Ac-1939 / CCM 2703 / MRP</strain>
        <plasmid evidence="9">Plasmid pDEIPR03</plasmid>
    </source>
</reference>
<dbReference type="AlphaFoldDB" id="F0RQU2"/>
<name>F0RQU2_DEIPM</name>
<dbReference type="PROSITE" id="PS50850">
    <property type="entry name" value="MFS"/>
    <property type="match status" value="1"/>
</dbReference>
<evidence type="ECO:0000256" key="1">
    <source>
        <dbReference type="ARBA" id="ARBA00004651"/>
    </source>
</evidence>
<feature type="transmembrane region" description="Helical" evidence="6">
    <location>
        <begin position="303"/>
        <end position="323"/>
    </location>
</feature>
<dbReference type="RefSeq" id="WP_013623158.1">
    <property type="nucleotide sequence ID" value="NC_015170.1"/>
</dbReference>
<feature type="transmembrane region" description="Helical" evidence="6">
    <location>
        <begin position="207"/>
        <end position="228"/>
    </location>
</feature>
<accession>F0RQU2</accession>
<dbReference type="InterPro" id="IPR036259">
    <property type="entry name" value="MFS_trans_sf"/>
</dbReference>
<evidence type="ECO:0000256" key="2">
    <source>
        <dbReference type="ARBA" id="ARBA00022475"/>
    </source>
</evidence>
<keyword evidence="2" id="KW-1003">Cell membrane</keyword>
<keyword evidence="4 6" id="KW-1133">Transmembrane helix</keyword>
<sequence length="387" mass="40192">MSAAPTPPVSRLTSLALLLTATLTIMAGATIAPSLPEMGAHFRNVPQAELLVRLVLTLPALMIALASPLMGSLSDRWGRKPLLVLGMALYVLAGAAGAVIENIWLLLLSRALLGVGVAGILTANTALMADLFDGPARGRILGMQGVFTNVGGALFLVAGGLLAQQNWHAPFLIYLLPLLLLPLVWTQIPNVRPQATPRLQAEATPAALPWGKLWPIYAAGFLTFLLFYQVPTQVPFYLTGRFGASSSVSGGIVALTNVAGVVAGLLFVRLGQRFAAPQLSASAMLAIGAGLVLIGLAGGYAGVVAGVFLLGLGLNYPNFTAWLTRLAPPAVRGRAIGMLSSSVFLGQFLSPLASQPIAAATSPSAMFWLTGIVAVLVGLPFFRVSAD</sequence>
<dbReference type="CDD" id="cd17473">
    <property type="entry name" value="MFS_arabinose_efflux_permease_like"/>
    <property type="match status" value="1"/>
</dbReference>
<evidence type="ECO:0000256" key="4">
    <source>
        <dbReference type="ARBA" id="ARBA00022989"/>
    </source>
</evidence>
<dbReference type="SUPFAM" id="SSF103473">
    <property type="entry name" value="MFS general substrate transporter"/>
    <property type="match status" value="1"/>
</dbReference>
<feature type="transmembrane region" description="Helical" evidence="6">
    <location>
        <begin position="141"/>
        <end position="161"/>
    </location>
</feature>
<feature type="transmembrane region" description="Helical" evidence="6">
    <location>
        <begin position="335"/>
        <end position="353"/>
    </location>
</feature>
<feature type="transmembrane region" description="Helical" evidence="6">
    <location>
        <begin position="51"/>
        <end position="70"/>
    </location>
</feature>
<keyword evidence="9" id="KW-1185">Reference proteome</keyword>
<dbReference type="PANTHER" id="PTHR43124">
    <property type="entry name" value="PURINE EFFLUX PUMP PBUE"/>
    <property type="match status" value="1"/>
</dbReference>
<dbReference type="Gene3D" id="1.20.1250.20">
    <property type="entry name" value="MFS general substrate transporter like domains"/>
    <property type="match status" value="1"/>
</dbReference>
<dbReference type="InterPro" id="IPR020846">
    <property type="entry name" value="MFS_dom"/>
</dbReference>
<dbReference type="InterPro" id="IPR050189">
    <property type="entry name" value="MFS_Efflux_Transporters"/>
</dbReference>
<evidence type="ECO:0000256" key="6">
    <source>
        <dbReference type="SAM" id="Phobius"/>
    </source>
</evidence>
<dbReference type="GO" id="GO:0022857">
    <property type="term" value="F:transmembrane transporter activity"/>
    <property type="evidence" value="ECO:0007669"/>
    <property type="project" value="InterPro"/>
</dbReference>
<feature type="transmembrane region" description="Helical" evidence="6">
    <location>
        <begin position="365"/>
        <end position="382"/>
    </location>
</feature>
<feature type="transmembrane region" description="Helical" evidence="6">
    <location>
        <begin position="248"/>
        <end position="267"/>
    </location>
</feature>
<protein>
    <submittedName>
        <fullName evidence="8">Major facilitator superfamily MFS_1</fullName>
    </submittedName>
</protein>
<feature type="transmembrane region" description="Helical" evidence="6">
    <location>
        <begin position="82"/>
        <end position="105"/>
    </location>
</feature>
<evidence type="ECO:0000313" key="9">
    <source>
        <dbReference type="Proteomes" id="UP000007718"/>
    </source>
</evidence>
<gene>
    <name evidence="8" type="ordered locus">Deipr_2534</name>
</gene>
<proteinExistence type="predicted"/>
<keyword evidence="3 6" id="KW-0812">Transmembrane</keyword>
<dbReference type="GO" id="GO:0005886">
    <property type="term" value="C:plasma membrane"/>
    <property type="evidence" value="ECO:0007669"/>
    <property type="project" value="UniProtKB-SubCell"/>
</dbReference>
<keyword evidence="8" id="KW-0614">Plasmid</keyword>
<organism evidence="8 9">
    <name type="scientific">Deinococcus proteolyticus (strain ATCC 35074 / DSM 20540 / JCM 6276 / NBRC 101906 / NCIMB 13154 / VKM Ac-1939 / CCM 2703 / MRP)</name>
    <dbReference type="NCBI Taxonomy" id="693977"/>
    <lineage>
        <taxon>Bacteria</taxon>
        <taxon>Thermotogati</taxon>
        <taxon>Deinococcota</taxon>
        <taxon>Deinococci</taxon>
        <taxon>Deinococcales</taxon>
        <taxon>Deinococcaceae</taxon>
        <taxon>Deinococcus</taxon>
    </lineage>
</organism>
<dbReference type="KEGG" id="dpt:Deipr_2534"/>
<dbReference type="InterPro" id="IPR011701">
    <property type="entry name" value="MFS"/>
</dbReference>
<dbReference type="HOGENOM" id="CLU_001265_10_6_0"/>
<feature type="transmembrane region" description="Helical" evidence="6">
    <location>
        <begin position="167"/>
        <end position="186"/>
    </location>
</feature>
<reference evidence="9" key="1">
    <citation type="submission" date="2011-02" db="EMBL/GenBank/DDBJ databases">
        <title>The complete sequence of plasmid3 of Deinococcus proteolyticus DSM 20540.</title>
        <authorList>
            <consortium name="US DOE Joint Genome Institute (JGI-PGF)"/>
            <person name="Lucas S."/>
            <person name="Copeland A."/>
            <person name="Lapidus A."/>
            <person name="Bruce D."/>
            <person name="Goodwin L."/>
            <person name="Pitluck S."/>
            <person name="Kyrpides N."/>
            <person name="Mavromatis K."/>
            <person name="Pagani I."/>
            <person name="Ivanova N."/>
            <person name="Ovchinnikova G."/>
            <person name="Zeytun A."/>
            <person name="Detter J.C."/>
            <person name="Han C."/>
            <person name="Land M."/>
            <person name="Hauser L."/>
            <person name="Markowitz V."/>
            <person name="Cheng J.-F."/>
            <person name="Hugenholtz P."/>
            <person name="Woyke T."/>
            <person name="Wu D."/>
            <person name="Pukall R."/>
            <person name="Steenblock K."/>
            <person name="Brambilla E."/>
            <person name="Klenk H.-P."/>
            <person name="Eisen J.A."/>
        </authorList>
    </citation>
    <scope>NUCLEOTIDE SEQUENCE [LARGE SCALE GENOMIC DNA]</scope>
    <source>
        <strain evidence="9">ATCC 35074 / DSM 20540 / JCM 6276 / NBRC 101906 / NCIMB 13154 / VKM Ac-1939 / CCM 2703 / MRP</strain>
        <plasmid evidence="9">Plasmid pDEIPR03</plasmid>
    </source>
</reference>
<dbReference type="EMBL" id="CP002539">
    <property type="protein sequence ID" value="ADY27651.1"/>
    <property type="molecule type" value="Genomic_DNA"/>
</dbReference>
<feature type="domain" description="Major facilitator superfamily (MFS) profile" evidence="7">
    <location>
        <begin position="13"/>
        <end position="387"/>
    </location>
</feature>